<evidence type="ECO:0000256" key="2">
    <source>
        <dbReference type="ARBA" id="ARBA00023315"/>
    </source>
</evidence>
<evidence type="ECO:0000256" key="1">
    <source>
        <dbReference type="ARBA" id="ARBA00022679"/>
    </source>
</evidence>
<dbReference type="PROSITE" id="PS51186">
    <property type="entry name" value="GNAT"/>
    <property type="match status" value="1"/>
</dbReference>
<comment type="similarity">
    <text evidence="3">Belongs to the acetyltransferase family. RimJ subfamily.</text>
</comment>
<evidence type="ECO:0000256" key="3">
    <source>
        <dbReference type="ARBA" id="ARBA00038502"/>
    </source>
</evidence>
<dbReference type="PANTHER" id="PTHR43792">
    <property type="entry name" value="GNAT FAMILY, PUTATIVE (AFU_ORTHOLOGUE AFUA_3G00765)-RELATED-RELATED"/>
    <property type="match status" value="1"/>
</dbReference>
<dbReference type="InterPro" id="IPR000182">
    <property type="entry name" value="GNAT_dom"/>
</dbReference>
<dbReference type="Pfam" id="PF13302">
    <property type="entry name" value="Acetyltransf_3"/>
    <property type="match status" value="1"/>
</dbReference>
<dbReference type="AlphaFoldDB" id="A0A437K5K9"/>
<dbReference type="Proteomes" id="UP000288024">
    <property type="component" value="Unassembled WGS sequence"/>
</dbReference>
<sequence length="180" mass="20691">MIYGEQIYIRSFKVIDAAALLQFQNNNKEFFEKYAMERASDYYTINKQIELINGWSNAWKDDTHYQFGIFSKETEQLVGTLSLFQVLRGSLQSAFIGYFIDLSHNGRGYGTEAVKLAVDYAFHSLHLHRIEAGVMPHNIGSIKVLEKSGFHKEGIARKNVKIHGKWEDHQVLAILNPHDL</sequence>
<organism evidence="5 6">
    <name type="scientific">Niallia taxi</name>
    <dbReference type="NCBI Taxonomy" id="2499688"/>
    <lineage>
        <taxon>Bacteria</taxon>
        <taxon>Bacillati</taxon>
        <taxon>Bacillota</taxon>
        <taxon>Bacilli</taxon>
        <taxon>Bacillales</taxon>
        <taxon>Bacillaceae</taxon>
        <taxon>Niallia</taxon>
    </lineage>
</organism>
<evidence type="ECO:0000259" key="4">
    <source>
        <dbReference type="PROSITE" id="PS51186"/>
    </source>
</evidence>
<dbReference type="EMBL" id="RZTZ01000013">
    <property type="protein sequence ID" value="RVT58306.1"/>
    <property type="molecule type" value="Genomic_DNA"/>
</dbReference>
<keyword evidence="2" id="KW-0012">Acyltransferase</keyword>
<evidence type="ECO:0000313" key="5">
    <source>
        <dbReference type="EMBL" id="RVT58306.1"/>
    </source>
</evidence>
<dbReference type="SUPFAM" id="SSF55729">
    <property type="entry name" value="Acyl-CoA N-acyltransferases (Nat)"/>
    <property type="match status" value="1"/>
</dbReference>
<dbReference type="Gene3D" id="3.40.630.30">
    <property type="match status" value="1"/>
</dbReference>
<dbReference type="InterPro" id="IPR016181">
    <property type="entry name" value="Acyl_CoA_acyltransferase"/>
</dbReference>
<dbReference type="PANTHER" id="PTHR43792:SF8">
    <property type="entry name" value="[RIBOSOMAL PROTEIN US5]-ALANINE N-ACETYLTRANSFERASE"/>
    <property type="match status" value="1"/>
</dbReference>
<gene>
    <name evidence="5" type="ORF">EM808_22595</name>
</gene>
<feature type="domain" description="N-acetyltransferase" evidence="4">
    <location>
        <begin position="7"/>
        <end position="177"/>
    </location>
</feature>
<dbReference type="InterPro" id="IPR051531">
    <property type="entry name" value="N-acetyltransferase"/>
</dbReference>
<accession>A0A437K5K9</accession>
<protein>
    <submittedName>
        <fullName evidence="5">N-acetyltransferase</fullName>
    </submittedName>
</protein>
<dbReference type="RefSeq" id="WP_127741041.1">
    <property type="nucleotide sequence ID" value="NZ_RZTZ01000013.1"/>
</dbReference>
<name>A0A437K5K9_9BACI</name>
<keyword evidence="6" id="KW-1185">Reference proteome</keyword>
<dbReference type="GO" id="GO:0005737">
    <property type="term" value="C:cytoplasm"/>
    <property type="evidence" value="ECO:0007669"/>
    <property type="project" value="TreeGrafter"/>
</dbReference>
<proteinExistence type="inferred from homology"/>
<keyword evidence="1 5" id="KW-0808">Transferase</keyword>
<comment type="caution">
    <text evidence="5">The sequence shown here is derived from an EMBL/GenBank/DDBJ whole genome shotgun (WGS) entry which is preliminary data.</text>
</comment>
<dbReference type="GO" id="GO:0008999">
    <property type="term" value="F:protein-N-terminal-alanine acetyltransferase activity"/>
    <property type="evidence" value="ECO:0007669"/>
    <property type="project" value="TreeGrafter"/>
</dbReference>
<reference evidence="5 6" key="1">
    <citation type="submission" date="2019-01" db="EMBL/GenBank/DDBJ databases">
        <title>Bacillus sp. M5HDSG1-1, whole genome shotgun sequence.</title>
        <authorList>
            <person name="Tuo L."/>
        </authorList>
    </citation>
    <scope>NUCLEOTIDE SEQUENCE [LARGE SCALE GENOMIC DNA]</scope>
    <source>
        <strain evidence="5 6">M5HDSG1-1</strain>
    </source>
</reference>
<evidence type="ECO:0000313" key="6">
    <source>
        <dbReference type="Proteomes" id="UP000288024"/>
    </source>
</evidence>